<dbReference type="SMART" id="SM00487">
    <property type="entry name" value="DEXDc"/>
    <property type="match status" value="1"/>
</dbReference>
<evidence type="ECO:0000313" key="5">
    <source>
        <dbReference type="Proteomes" id="UP000184423"/>
    </source>
</evidence>
<evidence type="ECO:0000259" key="2">
    <source>
        <dbReference type="PROSITE" id="PS51192"/>
    </source>
</evidence>
<keyword evidence="4" id="KW-0547">Nucleotide-binding</keyword>
<dbReference type="PROSITE" id="PS51192">
    <property type="entry name" value="HELICASE_ATP_BIND_1"/>
    <property type="match status" value="1"/>
</dbReference>
<feature type="domain" description="Helicase ATP-binding" evidence="2">
    <location>
        <begin position="247"/>
        <end position="397"/>
    </location>
</feature>
<dbReference type="CDD" id="cd09205">
    <property type="entry name" value="PLDc_N_DEXD_b3"/>
    <property type="match status" value="1"/>
</dbReference>
<gene>
    <name evidence="4" type="ORF">SAMN02746091_00311</name>
</gene>
<dbReference type="InterPro" id="IPR027417">
    <property type="entry name" value="P-loop_NTPase"/>
</dbReference>
<dbReference type="SUPFAM" id="SSF52540">
    <property type="entry name" value="P-loop containing nucleoside triphosphate hydrolases"/>
    <property type="match status" value="1"/>
</dbReference>
<dbReference type="Pfam" id="PF00271">
    <property type="entry name" value="Helicase_C"/>
    <property type="match status" value="1"/>
</dbReference>
<dbReference type="GO" id="GO:0005829">
    <property type="term" value="C:cytosol"/>
    <property type="evidence" value="ECO:0007669"/>
    <property type="project" value="TreeGrafter"/>
</dbReference>
<protein>
    <submittedName>
        <fullName evidence="4">Helicase conserved C-terminal domain-containing protein</fullName>
    </submittedName>
</protein>
<dbReference type="GO" id="GO:0004386">
    <property type="term" value="F:helicase activity"/>
    <property type="evidence" value="ECO:0007669"/>
    <property type="project" value="UniProtKB-KW"/>
</dbReference>
<dbReference type="PANTHER" id="PTHR47396:SF1">
    <property type="entry name" value="ATP-DEPENDENT HELICASE IRC3-RELATED"/>
    <property type="match status" value="1"/>
</dbReference>
<dbReference type="SUPFAM" id="SSF56024">
    <property type="entry name" value="Phospholipase D/nuclease"/>
    <property type="match status" value="1"/>
</dbReference>
<keyword evidence="4" id="KW-0378">Hydrolase</keyword>
<dbReference type="InterPro" id="IPR014001">
    <property type="entry name" value="Helicase_ATP-bd"/>
</dbReference>
<proteinExistence type="predicted"/>
<dbReference type="InterPro" id="IPR006935">
    <property type="entry name" value="Helicase/UvrB_N"/>
</dbReference>
<dbReference type="Proteomes" id="UP000184423">
    <property type="component" value="Unassembled WGS sequence"/>
</dbReference>
<dbReference type="InterPro" id="IPR050742">
    <property type="entry name" value="Helicase_Restrict-Modif_Enz"/>
</dbReference>
<evidence type="ECO:0000259" key="3">
    <source>
        <dbReference type="PROSITE" id="PS51194"/>
    </source>
</evidence>
<keyword evidence="4" id="KW-0347">Helicase</keyword>
<dbReference type="InterPro" id="IPR001650">
    <property type="entry name" value="Helicase_C-like"/>
</dbReference>
<dbReference type="PROSITE" id="PS50035">
    <property type="entry name" value="PLD"/>
    <property type="match status" value="1"/>
</dbReference>
<dbReference type="PANTHER" id="PTHR47396">
    <property type="entry name" value="TYPE I RESTRICTION ENZYME ECOKI R PROTEIN"/>
    <property type="match status" value="1"/>
</dbReference>
<dbReference type="GO" id="GO:0016787">
    <property type="term" value="F:hydrolase activity"/>
    <property type="evidence" value="ECO:0007669"/>
    <property type="project" value="InterPro"/>
</dbReference>
<dbReference type="GO" id="GO:0003677">
    <property type="term" value="F:DNA binding"/>
    <property type="evidence" value="ECO:0007669"/>
    <property type="project" value="InterPro"/>
</dbReference>
<dbReference type="CDD" id="cd18032">
    <property type="entry name" value="DEXHc_RE_I_III_res"/>
    <property type="match status" value="1"/>
</dbReference>
<evidence type="ECO:0000259" key="1">
    <source>
        <dbReference type="PROSITE" id="PS50035"/>
    </source>
</evidence>
<dbReference type="InterPro" id="IPR001736">
    <property type="entry name" value="PLipase_D/transphosphatidylase"/>
</dbReference>
<feature type="domain" description="PLD phosphodiesterase" evidence="1">
    <location>
        <begin position="132"/>
        <end position="162"/>
    </location>
</feature>
<dbReference type="Pfam" id="PF13091">
    <property type="entry name" value="PLDc_2"/>
    <property type="match status" value="1"/>
</dbReference>
<keyword evidence="5" id="KW-1185">Reference proteome</keyword>
<name>A0A1M4T498_9CLOT</name>
<dbReference type="InterPro" id="IPR025202">
    <property type="entry name" value="PLD-like_dom"/>
</dbReference>
<reference evidence="5" key="1">
    <citation type="submission" date="2016-11" db="EMBL/GenBank/DDBJ databases">
        <authorList>
            <person name="Varghese N."/>
            <person name="Submissions S."/>
        </authorList>
    </citation>
    <scope>NUCLEOTIDE SEQUENCE [LARGE SCALE GENOMIC DNA]</scope>
    <source>
        <strain evidence="5">DSM 10124</strain>
    </source>
</reference>
<dbReference type="GO" id="GO:0006793">
    <property type="term" value="P:phosphorus metabolic process"/>
    <property type="evidence" value="ECO:0007669"/>
    <property type="project" value="UniProtKB-ARBA"/>
</dbReference>
<dbReference type="Gene3D" id="3.40.50.300">
    <property type="entry name" value="P-loop containing nucleotide triphosphate hydrolases"/>
    <property type="match status" value="2"/>
</dbReference>
<dbReference type="AlphaFoldDB" id="A0A1M4T498"/>
<sequence length="840" mass="98947">MGVEKLELLNRGLKDIEYKDIGDVYRKIEELYKRLQLNQGIDLKKCFTGCSDVFLTELKKAFGRANEINIIVSFLMESGVRLILDDLIFAKNRGAKIRIITGRYLNITQPSAIYLLKDRLGDYADIRFYKEENISFHPKAYIFDYNNGGDIFIGSSNLSESALTMGVEWNYRIEKTTNPEDFQEFKSEFFRIFEENSLRVDDDLLKKYSIEWKKPKLIFDENKKDKNVINLFRPKGVQIEALYELKRSRLEGFNKGLVVAATGIGKTYLAAFDSLEFKRVLFVAHREEILKQAAESFKNVRTKDKIGFFNAEVKDLDCEILFASVQTLGKEEYLSDEYFDKNFFDYIVIDEFHHAVSSRYMNIIKYFEPKFLLGLTATPERLDNKDIFELCDYNVVYELRLKDAINKGYLVPFHYYGIYDETDFSNIPVINGKYNEEKLEEVLMLNKRADLILKNYLKFDKQRTIAFCSSKRHAEYMAEYFNENKIKSCAVYSGEKGDFSLERDKAIEKLKEGEIKVIFVVDMFNEGVDIPDIDMVMFLRPTESPTVFLQQLGRGLRKSKNKNYLTVLDFIGNYKKANLIPFFLSGSDYDIERIRKSKYVVKEEDFPDGCIVDFDFRIIDIFKKQANDLMGIEEIILNEYLRIKEFLGYKPLRHDFYKYIDDAIYSNMKKASKINILNDYIEFLHKNNELDEDEEKIYGTLAHKFINFIEKTSMSKSYKMPVLLAFYNNGNIKLKLSDEDIYKSFKDFYSNPSNAVDMLKDKGTANYKSWGKKEYLKLSRENPEKFLAKTNPEFFYRDGEYFCLVDDLNVYLDNKAFIKHFKDAVDYRTIRYYKERFKNE</sequence>
<evidence type="ECO:0000313" key="4">
    <source>
        <dbReference type="EMBL" id="SHE39332.1"/>
    </source>
</evidence>
<feature type="domain" description="Helicase C-terminal" evidence="3">
    <location>
        <begin position="451"/>
        <end position="607"/>
    </location>
</feature>
<keyword evidence="4" id="KW-0067">ATP-binding</keyword>
<dbReference type="EMBL" id="FQVG01000003">
    <property type="protein sequence ID" value="SHE39332.1"/>
    <property type="molecule type" value="Genomic_DNA"/>
</dbReference>
<accession>A0A1M4T498</accession>
<organism evidence="4 5">
    <name type="scientific">Caloramator proteoclasticus DSM 10124</name>
    <dbReference type="NCBI Taxonomy" id="1121262"/>
    <lineage>
        <taxon>Bacteria</taxon>
        <taxon>Bacillati</taxon>
        <taxon>Bacillota</taxon>
        <taxon>Clostridia</taxon>
        <taxon>Eubacteriales</taxon>
        <taxon>Clostridiaceae</taxon>
        <taxon>Caloramator</taxon>
    </lineage>
</organism>
<dbReference type="RefSeq" id="WP_084106411.1">
    <property type="nucleotide sequence ID" value="NZ_FQVG01000003.1"/>
</dbReference>
<dbReference type="PROSITE" id="PS51194">
    <property type="entry name" value="HELICASE_CTER"/>
    <property type="match status" value="1"/>
</dbReference>
<dbReference type="GO" id="GO:0005524">
    <property type="term" value="F:ATP binding"/>
    <property type="evidence" value="ECO:0007669"/>
    <property type="project" value="InterPro"/>
</dbReference>
<dbReference type="Gene3D" id="3.30.870.10">
    <property type="entry name" value="Endonuclease Chain A"/>
    <property type="match status" value="1"/>
</dbReference>
<dbReference type="Pfam" id="PF04851">
    <property type="entry name" value="ResIII"/>
    <property type="match status" value="1"/>
</dbReference>
<dbReference type="SMART" id="SM00490">
    <property type="entry name" value="HELICc"/>
    <property type="match status" value="1"/>
</dbReference>
<dbReference type="CDD" id="cd18799">
    <property type="entry name" value="SF2_C_EcoAI-like"/>
    <property type="match status" value="1"/>
</dbReference>